<evidence type="ECO:0000313" key="2">
    <source>
        <dbReference type="Proteomes" id="UP001144673"/>
    </source>
</evidence>
<name>A0A9W8Q780_AKAMU</name>
<dbReference type="EMBL" id="JAJHUN010000010">
    <property type="protein sequence ID" value="KAJ4148412.1"/>
    <property type="molecule type" value="Genomic_DNA"/>
</dbReference>
<dbReference type="Proteomes" id="UP001144673">
    <property type="component" value="Chromosome 3"/>
</dbReference>
<evidence type="ECO:0000313" key="1">
    <source>
        <dbReference type="EMBL" id="KAJ4148412.1"/>
    </source>
</evidence>
<organism evidence="1 2">
    <name type="scientific">Akanthomyces muscarius</name>
    <name type="common">Entomopathogenic fungus</name>
    <name type="synonym">Lecanicillium muscarium</name>
    <dbReference type="NCBI Taxonomy" id="2231603"/>
    <lineage>
        <taxon>Eukaryota</taxon>
        <taxon>Fungi</taxon>
        <taxon>Dikarya</taxon>
        <taxon>Ascomycota</taxon>
        <taxon>Pezizomycotina</taxon>
        <taxon>Sordariomycetes</taxon>
        <taxon>Hypocreomycetidae</taxon>
        <taxon>Hypocreales</taxon>
        <taxon>Cordycipitaceae</taxon>
        <taxon>Akanthomyces</taxon>
    </lineage>
</organism>
<dbReference type="GeneID" id="80890042"/>
<protein>
    <recommendedName>
        <fullName evidence="3">Ubiquitin 3 binding protein But2 C-terminal domain-containing protein</fullName>
    </recommendedName>
</protein>
<gene>
    <name evidence="1" type="ORF">LMH87_002883</name>
</gene>
<comment type="caution">
    <text evidence="1">The sequence shown here is derived from an EMBL/GenBank/DDBJ whole genome shotgun (WGS) entry which is preliminary data.</text>
</comment>
<reference evidence="1" key="1">
    <citation type="journal article" date="2023" name="Access Microbiol">
        <title>De-novo genome assembly for Akanthomyces muscarius, a biocontrol agent of insect agricultural pests.</title>
        <authorList>
            <person name="Erdos Z."/>
            <person name="Studholme D.J."/>
            <person name="Raymond B."/>
            <person name="Sharma M."/>
        </authorList>
    </citation>
    <scope>NUCLEOTIDE SEQUENCE</scope>
    <source>
        <strain evidence="1">Ve6</strain>
    </source>
</reference>
<keyword evidence="2" id="KW-1185">Reference proteome</keyword>
<dbReference type="AlphaFoldDB" id="A0A9W8Q780"/>
<accession>A0A9W8Q780</accession>
<sequence length="228" mass="24589">MPRTSQPVFRQAICTRSIFGAAAILRFMPRTIMMTPWHDGSSFGHSVSVMSNPNIIAPDSLFLLDESRPDTCVPIHDSVFQVVQKAGSNGGRATSRQYVLVHFAPPSSSARGCELHWSIPESTLFQLYEGSHQLDVKLTTGYVQPFQPTWNSLIAGNPPTLGPGVFGTVNAVPGANAVVNTTQYSEGLGFVFKFADWVEQAGGAAGLNFTCRAIGNPPVPTGPHVRYL</sequence>
<proteinExistence type="predicted"/>
<evidence type="ECO:0008006" key="3">
    <source>
        <dbReference type="Google" id="ProtNLM"/>
    </source>
</evidence>
<dbReference type="KEGG" id="amus:LMH87_002883"/>
<dbReference type="RefSeq" id="XP_056051353.1">
    <property type="nucleotide sequence ID" value="XM_056194413.1"/>
</dbReference>